<dbReference type="InterPro" id="IPR012337">
    <property type="entry name" value="RNaseH-like_sf"/>
</dbReference>
<name>A0ABW3H5P3_9BACL</name>
<dbReference type="InterPro" id="IPR025948">
    <property type="entry name" value="HTH-like_dom"/>
</dbReference>
<accession>A0ABW3H5P3</accession>
<dbReference type="Pfam" id="PF13333">
    <property type="entry name" value="rve_2"/>
    <property type="match status" value="1"/>
</dbReference>
<gene>
    <name evidence="3" type="ORF">ACFQ0V_13235</name>
</gene>
<dbReference type="PROSITE" id="PS50994">
    <property type="entry name" value="INTEGRASE"/>
    <property type="match status" value="1"/>
</dbReference>
<evidence type="ECO:0000259" key="2">
    <source>
        <dbReference type="PROSITE" id="PS50994"/>
    </source>
</evidence>
<dbReference type="Proteomes" id="UP001596976">
    <property type="component" value="Unassembled WGS sequence"/>
</dbReference>
<dbReference type="PANTHER" id="PTHR46889:SF7">
    <property type="entry name" value="TRANSPOSASE FOR INSERTION SEQUENCE ELEMENT IS904"/>
    <property type="match status" value="1"/>
</dbReference>
<proteinExistence type="predicted"/>
<protein>
    <submittedName>
        <fullName evidence="3">IS3 family transposase</fullName>
    </submittedName>
</protein>
<dbReference type="RefSeq" id="WP_381014456.1">
    <property type="nucleotide sequence ID" value="NZ_JBHTJF010000053.1"/>
</dbReference>
<dbReference type="Gene3D" id="3.30.420.10">
    <property type="entry name" value="Ribonuclease H-like superfamily/Ribonuclease H"/>
    <property type="match status" value="1"/>
</dbReference>
<evidence type="ECO:0000256" key="1">
    <source>
        <dbReference type="ARBA" id="ARBA00002286"/>
    </source>
</evidence>
<dbReference type="InterPro" id="IPR002514">
    <property type="entry name" value="Transposase_8"/>
</dbReference>
<dbReference type="InterPro" id="IPR048020">
    <property type="entry name" value="Transpos_IS3"/>
</dbReference>
<dbReference type="InterPro" id="IPR001584">
    <property type="entry name" value="Integrase_cat-core"/>
</dbReference>
<dbReference type="NCBIfam" id="NF033516">
    <property type="entry name" value="transpos_IS3"/>
    <property type="match status" value="1"/>
</dbReference>
<dbReference type="InterPro" id="IPR009057">
    <property type="entry name" value="Homeodomain-like_sf"/>
</dbReference>
<evidence type="ECO:0000313" key="4">
    <source>
        <dbReference type="Proteomes" id="UP001596976"/>
    </source>
</evidence>
<dbReference type="InterPro" id="IPR036397">
    <property type="entry name" value="RNaseH_sf"/>
</dbReference>
<dbReference type="SUPFAM" id="SSF46689">
    <property type="entry name" value="Homeodomain-like"/>
    <property type="match status" value="1"/>
</dbReference>
<comment type="function">
    <text evidence="1">Involved in the transposition of the insertion sequence.</text>
</comment>
<dbReference type="SUPFAM" id="SSF53098">
    <property type="entry name" value="Ribonuclease H-like"/>
    <property type="match status" value="1"/>
</dbReference>
<reference evidence="4" key="1">
    <citation type="journal article" date="2019" name="Int. J. Syst. Evol. Microbiol.">
        <title>The Global Catalogue of Microorganisms (GCM) 10K type strain sequencing project: providing services to taxonomists for standard genome sequencing and annotation.</title>
        <authorList>
            <consortium name="The Broad Institute Genomics Platform"/>
            <consortium name="The Broad Institute Genome Sequencing Center for Infectious Disease"/>
            <person name="Wu L."/>
            <person name="Ma J."/>
        </authorList>
    </citation>
    <scope>NUCLEOTIDE SEQUENCE [LARGE SCALE GENOMIC DNA]</scope>
    <source>
        <strain evidence="4">CCUG 63563</strain>
    </source>
</reference>
<keyword evidence="4" id="KW-1185">Reference proteome</keyword>
<dbReference type="Pfam" id="PF13276">
    <property type="entry name" value="HTH_21"/>
    <property type="match status" value="1"/>
</dbReference>
<dbReference type="PANTHER" id="PTHR46889">
    <property type="entry name" value="TRANSPOSASE INSF FOR INSERTION SEQUENCE IS3B-RELATED"/>
    <property type="match status" value="1"/>
</dbReference>
<dbReference type="Gene3D" id="1.10.10.60">
    <property type="entry name" value="Homeodomain-like"/>
    <property type="match status" value="1"/>
</dbReference>
<dbReference type="Pfam" id="PF01527">
    <property type="entry name" value="HTH_Tnp_1"/>
    <property type="match status" value="1"/>
</dbReference>
<dbReference type="Pfam" id="PF00665">
    <property type="entry name" value="rve"/>
    <property type="match status" value="1"/>
</dbReference>
<organism evidence="3 4">
    <name type="scientific">Savagea faecisuis</name>
    <dbReference type="NCBI Taxonomy" id="1274803"/>
    <lineage>
        <taxon>Bacteria</taxon>
        <taxon>Bacillati</taxon>
        <taxon>Bacillota</taxon>
        <taxon>Bacilli</taxon>
        <taxon>Bacillales</taxon>
        <taxon>Caryophanaceae</taxon>
        <taxon>Savagea</taxon>
    </lineage>
</organism>
<comment type="caution">
    <text evidence="3">The sequence shown here is derived from an EMBL/GenBank/DDBJ whole genome shotgun (WGS) entry which is preliminary data.</text>
</comment>
<feature type="domain" description="Integrase catalytic" evidence="2">
    <location>
        <begin position="210"/>
        <end position="375"/>
    </location>
</feature>
<dbReference type="EMBL" id="JBHTJF010000053">
    <property type="protein sequence ID" value="MFD0944707.1"/>
    <property type="molecule type" value="Genomic_DNA"/>
</dbReference>
<evidence type="ECO:0000313" key="3">
    <source>
        <dbReference type="EMBL" id="MFD0944707.1"/>
    </source>
</evidence>
<sequence>MKQKRYNQEFKQTIVELYRSGTSVSDLSREYGVSEVTIYKWIKALSPIENGGGLTPAEIAEIQKENLRLKQEVEILKKGYDHIREKVTDQEMIDHIEQEKENHPVQVLCNVLEVPRSTYYQSFHKVKSTHAIENEAILERIKIIHAESKGRYGTPKIHEVLKKEGFNASLKRVQRIMKSEGIRSNITKKYRPASSASQIEERNNLLEQDFETTTINEKWVADITYIHTLKNGWCYLASVLDLHTKKIVGYSFSKSMTTELVLQALTNAIDVQQPKEGLIFHTDLGSQYTSEDFEKAVKTAKIQHSFSRKGCPYDNACIESFHATLKKEEVYQTTYIDFEEARFALFQYIESWYNRKRVHGSINYLTPQQLEDLCRQKAA</sequence>
<dbReference type="InterPro" id="IPR050900">
    <property type="entry name" value="Transposase_IS3/IS150/IS904"/>
</dbReference>